<reference evidence="1 2" key="1">
    <citation type="submission" date="2024-04" db="EMBL/GenBank/DDBJ databases">
        <title>New Clade of Flavobacterium.</title>
        <authorList>
            <person name="Matos L."/>
            <person name="Proenca D.N."/>
            <person name="Fransisco R.M."/>
            <person name="Chung A.P."/>
            <person name="Maccario L."/>
            <person name="Sorensen S.J."/>
            <person name="Morais P.V."/>
        </authorList>
    </citation>
    <scope>NUCLEOTIDE SEQUENCE [LARGE SCALE GENOMIC DNA]</scope>
    <source>
        <strain evidence="1 2">FBOR7N2.3</strain>
    </source>
</reference>
<dbReference type="Proteomes" id="UP001574170">
    <property type="component" value="Unassembled WGS sequence"/>
</dbReference>
<evidence type="ECO:0000313" key="1">
    <source>
        <dbReference type="EMBL" id="MFA9195576.1"/>
    </source>
</evidence>
<dbReference type="RefSeq" id="WP_373392863.1">
    <property type="nucleotide sequence ID" value="NZ_JBCFQJ010000018.1"/>
</dbReference>
<proteinExistence type="predicted"/>
<evidence type="ECO:0000313" key="2">
    <source>
        <dbReference type="Proteomes" id="UP001574170"/>
    </source>
</evidence>
<accession>A0ABV4TN74</accession>
<sequence length="56" mass="6559">MVLIIKKKNTKKEIDTILEKKEKSASKKGNLSKHFGKLKRNIDGLEYQLETRKNED</sequence>
<dbReference type="EMBL" id="JBCFQK010000025">
    <property type="protein sequence ID" value="MFA9195576.1"/>
    <property type="molecule type" value="Genomic_DNA"/>
</dbReference>
<protein>
    <submittedName>
        <fullName evidence="1">Uncharacterized protein</fullName>
    </submittedName>
</protein>
<comment type="caution">
    <text evidence="1">The sequence shown here is derived from an EMBL/GenBank/DDBJ whole genome shotgun (WGS) entry which is preliminary data.</text>
</comment>
<organism evidence="1 2">
    <name type="scientific">Flavobacterium magnesitis</name>
    <dbReference type="NCBI Taxonomy" id="3138077"/>
    <lineage>
        <taxon>Bacteria</taxon>
        <taxon>Pseudomonadati</taxon>
        <taxon>Bacteroidota</taxon>
        <taxon>Flavobacteriia</taxon>
        <taxon>Flavobacteriales</taxon>
        <taxon>Flavobacteriaceae</taxon>
        <taxon>Flavobacterium</taxon>
    </lineage>
</organism>
<keyword evidence="2" id="KW-1185">Reference proteome</keyword>
<name>A0ABV4TN74_9FLAO</name>
<gene>
    <name evidence="1" type="ORF">AAGV33_14285</name>
</gene>